<dbReference type="Pfam" id="PF25426">
    <property type="entry name" value="AAA_lid_BCS1"/>
    <property type="match status" value="1"/>
</dbReference>
<dbReference type="VEuPathDB" id="FungiDB:EMCG_05717"/>
<dbReference type="EMBL" id="LCZI01000070">
    <property type="protein sequence ID" value="KKZ68682.1"/>
    <property type="molecule type" value="Genomic_DNA"/>
</dbReference>
<reference evidence="6" key="1">
    <citation type="journal article" date="2015" name="PLoS Genet.">
        <title>The dynamic genome and transcriptome of the human fungal pathogen Blastomyces and close relative Emmonsia.</title>
        <authorList>
            <person name="Munoz J.F."/>
            <person name="Gauthier G.M."/>
            <person name="Desjardins C.A."/>
            <person name="Gallo J.E."/>
            <person name="Holder J."/>
            <person name="Sullivan T.D."/>
            <person name="Marty A.J."/>
            <person name="Carmen J.C."/>
            <person name="Chen Z."/>
            <person name="Ding L."/>
            <person name="Gujja S."/>
            <person name="Magrini V."/>
            <person name="Misas E."/>
            <person name="Mitreva M."/>
            <person name="Priest M."/>
            <person name="Saif S."/>
            <person name="Whiston E.A."/>
            <person name="Young S."/>
            <person name="Zeng Q."/>
            <person name="Goldman W.E."/>
            <person name="Mardis E.R."/>
            <person name="Taylor J.W."/>
            <person name="McEwen J.G."/>
            <person name="Clay O.K."/>
            <person name="Klein B.S."/>
            <person name="Cuomo C.A."/>
        </authorList>
    </citation>
    <scope>NUCLEOTIDE SEQUENCE [LARGE SCALE GENOMIC DNA]</scope>
    <source>
        <strain evidence="6">UAMH 3008</strain>
    </source>
</reference>
<accession>A0A0G2IDD0</accession>
<protein>
    <recommendedName>
        <fullName evidence="4">Mitochondrial chaperone BCS1-like ATPase lid domain-containing protein</fullName>
    </recommendedName>
</protein>
<evidence type="ECO:0000313" key="6">
    <source>
        <dbReference type="Proteomes" id="UP000034164"/>
    </source>
</evidence>
<comment type="caution">
    <text evidence="5">The sequence shown here is derived from an EMBL/GenBank/DDBJ whole genome shotgun (WGS) entry which is preliminary data.</text>
</comment>
<evidence type="ECO:0000256" key="3">
    <source>
        <dbReference type="SAM" id="MobiDB-lite"/>
    </source>
</evidence>
<dbReference type="GO" id="GO:0005524">
    <property type="term" value="F:ATP binding"/>
    <property type="evidence" value="ECO:0007669"/>
    <property type="project" value="UniProtKB-KW"/>
</dbReference>
<evidence type="ECO:0000256" key="2">
    <source>
        <dbReference type="ARBA" id="ARBA00022840"/>
    </source>
</evidence>
<evidence type="ECO:0000259" key="4">
    <source>
        <dbReference type="Pfam" id="PF25426"/>
    </source>
</evidence>
<keyword evidence="1" id="KW-0547">Nucleotide-binding</keyword>
<sequence>MKSIFYNIYCGTTKDPEVISSLDELAAAIVAELPNDAISAAQFQGFLREHKHDPQEAKKAVGKWKKQFRGRENSVDS</sequence>
<dbReference type="Proteomes" id="UP000034164">
    <property type="component" value="Unassembled WGS sequence"/>
</dbReference>
<organism evidence="5 6">
    <name type="scientific">[Emmonsia] crescens</name>
    <dbReference type="NCBI Taxonomy" id="73230"/>
    <lineage>
        <taxon>Eukaryota</taxon>
        <taxon>Fungi</taxon>
        <taxon>Dikarya</taxon>
        <taxon>Ascomycota</taxon>
        <taxon>Pezizomycotina</taxon>
        <taxon>Eurotiomycetes</taxon>
        <taxon>Eurotiomycetidae</taxon>
        <taxon>Onygenales</taxon>
        <taxon>Ajellomycetaceae</taxon>
        <taxon>Emergomyces</taxon>
    </lineage>
</organism>
<dbReference type="InterPro" id="IPR057495">
    <property type="entry name" value="AAA_lid_BCS1"/>
</dbReference>
<evidence type="ECO:0000313" key="5">
    <source>
        <dbReference type="EMBL" id="KKZ68682.1"/>
    </source>
</evidence>
<feature type="region of interest" description="Disordered" evidence="3">
    <location>
        <begin position="53"/>
        <end position="77"/>
    </location>
</feature>
<name>A0A0G2IDD0_9EURO</name>
<feature type="domain" description="Mitochondrial chaperone BCS1-like ATPase lid" evidence="4">
    <location>
        <begin position="21"/>
        <end position="62"/>
    </location>
</feature>
<gene>
    <name evidence="5" type="ORF">EMCG_05717</name>
</gene>
<evidence type="ECO:0000256" key="1">
    <source>
        <dbReference type="ARBA" id="ARBA00022741"/>
    </source>
</evidence>
<proteinExistence type="predicted"/>
<keyword evidence="2" id="KW-0067">ATP-binding</keyword>
<dbReference type="AlphaFoldDB" id="A0A0G2IDD0"/>